<dbReference type="RefSeq" id="XP_033588528.1">
    <property type="nucleotide sequence ID" value="XM_033737364.1"/>
</dbReference>
<dbReference type="Proteomes" id="UP000799767">
    <property type="component" value="Unassembled WGS sequence"/>
</dbReference>
<dbReference type="AlphaFoldDB" id="A0A6A6PPE3"/>
<dbReference type="OrthoDB" id="3919839at2759"/>
<name>A0A6A6PPE3_9PEZI</name>
<dbReference type="EMBL" id="MU001637">
    <property type="protein sequence ID" value="KAF2481958.1"/>
    <property type="molecule type" value="Genomic_DNA"/>
</dbReference>
<accession>A0A6A6PPE3</accession>
<organism evidence="1 2">
    <name type="scientific">Neohortaea acidophila</name>
    <dbReference type="NCBI Taxonomy" id="245834"/>
    <lineage>
        <taxon>Eukaryota</taxon>
        <taxon>Fungi</taxon>
        <taxon>Dikarya</taxon>
        <taxon>Ascomycota</taxon>
        <taxon>Pezizomycotina</taxon>
        <taxon>Dothideomycetes</taxon>
        <taxon>Dothideomycetidae</taxon>
        <taxon>Mycosphaerellales</taxon>
        <taxon>Teratosphaeriaceae</taxon>
        <taxon>Neohortaea</taxon>
    </lineage>
</organism>
<evidence type="ECO:0000313" key="1">
    <source>
        <dbReference type="EMBL" id="KAF2481958.1"/>
    </source>
</evidence>
<proteinExistence type="predicted"/>
<sequence length="127" mass="14444">MADETHLDYTPNADKPECIPATLISQLSLEGECKWPLTTILDANGNECTTLDLSRLPRPKRKAQPNSIGYVDGEGVRREKYIPQGQMALAWEHLENERWEALGAFEDYTDQGYSESDYKPNRQDGRL</sequence>
<keyword evidence="2" id="KW-1185">Reference proteome</keyword>
<dbReference type="GeneID" id="54478366"/>
<protein>
    <submittedName>
        <fullName evidence="1">Uncharacterized protein</fullName>
    </submittedName>
</protein>
<gene>
    <name evidence="1" type="ORF">BDY17DRAFT_325461</name>
</gene>
<evidence type="ECO:0000313" key="2">
    <source>
        <dbReference type="Proteomes" id="UP000799767"/>
    </source>
</evidence>
<reference evidence="1" key="1">
    <citation type="journal article" date="2020" name="Stud. Mycol.">
        <title>101 Dothideomycetes genomes: a test case for predicting lifestyles and emergence of pathogens.</title>
        <authorList>
            <person name="Haridas S."/>
            <person name="Albert R."/>
            <person name="Binder M."/>
            <person name="Bloem J."/>
            <person name="Labutti K."/>
            <person name="Salamov A."/>
            <person name="Andreopoulos B."/>
            <person name="Baker S."/>
            <person name="Barry K."/>
            <person name="Bills G."/>
            <person name="Bluhm B."/>
            <person name="Cannon C."/>
            <person name="Castanera R."/>
            <person name="Culley D."/>
            <person name="Daum C."/>
            <person name="Ezra D."/>
            <person name="Gonzalez J."/>
            <person name="Henrissat B."/>
            <person name="Kuo A."/>
            <person name="Liang C."/>
            <person name="Lipzen A."/>
            <person name="Lutzoni F."/>
            <person name="Magnuson J."/>
            <person name="Mondo S."/>
            <person name="Nolan M."/>
            <person name="Ohm R."/>
            <person name="Pangilinan J."/>
            <person name="Park H.-J."/>
            <person name="Ramirez L."/>
            <person name="Alfaro M."/>
            <person name="Sun H."/>
            <person name="Tritt A."/>
            <person name="Yoshinaga Y."/>
            <person name="Zwiers L.-H."/>
            <person name="Turgeon B."/>
            <person name="Goodwin S."/>
            <person name="Spatafora J."/>
            <person name="Crous P."/>
            <person name="Grigoriev I."/>
        </authorList>
    </citation>
    <scope>NUCLEOTIDE SEQUENCE</scope>
    <source>
        <strain evidence="1">CBS 113389</strain>
    </source>
</reference>